<name>A0A4R5CWL8_9FLAO</name>
<dbReference type="RefSeq" id="WP_132065540.1">
    <property type="nucleotide sequence ID" value="NZ_SMFN01000006.1"/>
</dbReference>
<evidence type="ECO:0000313" key="2">
    <source>
        <dbReference type="EMBL" id="TDE05169.1"/>
    </source>
</evidence>
<dbReference type="EMBL" id="SMFN01000006">
    <property type="protein sequence ID" value="TDE05169.1"/>
    <property type="molecule type" value="Genomic_DNA"/>
</dbReference>
<protein>
    <submittedName>
        <fullName evidence="2">Uncharacterized protein</fullName>
    </submittedName>
</protein>
<feature type="chain" id="PRO_5020880187" evidence="1">
    <location>
        <begin position="17"/>
        <end position="79"/>
    </location>
</feature>
<evidence type="ECO:0000256" key="1">
    <source>
        <dbReference type="SAM" id="SignalP"/>
    </source>
</evidence>
<feature type="signal peptide" evidence="1">
    <location>
        <begin position="1"/>
        <end position="16"/>
    </location>
</feature>
<gene>
    <name evidence="2" type="ORF">E0F91_06625</name>
</gene>
<dbReference type="AlphaFoldDB" id="A0A4R5CWL8"/>
<keyword evidence="1" id="KW-0732">Signal</keyword>
<comment type="caution">
    <text evidence="2">The sequence shown here is derived from an EMBL/GenBank/DDBJ whole genome shotgun (WGS) entry which is preliminary data.</text>
</comment>
<sequence>MFTALAVVAFSGAAMAGTSEVKESNVLAFLVNDCTSQTIEKMDSLDPGNELSISEFNAIYQVLYNNCISKSTTKSLTQG</sequence>
<organism evidence="2 3">
    <name type="scientific">Flavobacterium sandaracinum</name>
    <dbReference type="NCBI Taxonomy" id="2541733"/>
    <lineage>
        <taxon>Bacteria</taxon>
        <taxon>Pseudomonadati</taxon>
        <taxon>Bacteroidota</taxon>
        <taxon>Flavobacteriia</taxon>
        <taxon>Flavobacteriales</taxon>
        <taxon>Flavobacteriaceae</taxon>
        <taxon>Flavobacterium</taxon>
    </lineage>
</organism>
<keyword evidence="3" id="KW-1185">Reference proteome</keyword>
<accession>A0A4R5CWL8</accession>
<reference evidence="2 3" key="1">
    <citation type="submission" date="2019-03" db="EMBL/GenBank/DDBJ databases">
        <title>Flavobacterium LB-D12 sp. nov., isolated from arctic soil.</title>
        <authorList>
            <person name="Chaudhary D.K."/>
        </authorList>
    </citation>
    <scope>NUCLEOTIDE SEQUENCE [LARGE SCALE GENOMIC DNA]</scope>
    <source>
        <strain evidence="2 3">LB-D12</strain>
    </source>
</reference>
<dbReference type="Proteomes" id="UP000294644">
    <property type="component" value="Unassembled WGS sequence"/>
</dbReference>
<evidence type="ECO:0000313" key="3">
    <source>
        <dbReference type="Proteomes" id="UP000294644"/>
    </source>
</evidence>
<proteinExistence type="predicted"/>
<dbReference type="OrthoDB" id="1375685at2"/>